<accession>A0A7S3X7Y5</accession>
<organism evidence="2">
    <name type="scientific">Strombidinopsis acuminata</name>
    <dbReference type="NCBI Taxonomy" id="141414"/>
    <lineage>
        <taxon>Eukaryota</taxon>
        <taxon>Sar</taxon>
        <taxon>Alveolata</taxon>
        <taxon>Ciliophora</taxon>
        <taxon>Intramacronucleata</taxon>
        <taxon>Spirotrichea</taxon>
        <taxon>Choreotrichia</taxon>
        <taxon>Choreotrichida</taxon>
        <taxon>Strombidinopsidae</taxon>
        <taxon>Strombidinopsis</taxon>
    </lineage>
</organism>
<sequence>MALAAVQLPMGGDTDWGITQKARLMMTKPEAVAYEHSCMQKCKGMQGEIEVKFLGNDVYVPRLVASNVKLDKTPSNAIGSQTQAMRVSYTEQPQRKRPDFRGSKPQGSEEPHIFPSVLPHESERTFNVTPLGMAYAPTTGHQ</sequence>
<evidence type="ECO:0000313" key="2">
    <source>
        <dbReference type="EMBL" id="CAE0602040.1"/>
    </source>
</evidence>
<gene>
    <name evidence="2" type="ORF">SACU0126_LOCUS34024</name>
</gene>
<reference evidence="2" key="1">
    <citation type="submission" date="2021-01" db="EMBL/GenBank/DDBJ databases">
        <authorList>
            <person name="Corre E."/>
            <person name="Pelletier E."/>
            <person name="Niang G."/>
            <person name="Scheremetjew M."/>
            <person name="Finn R."/>
            <person name="Kale V."/>
            <person name="Holt S."/>
            <person name="Cochrane G."/>
            <person name="Meng A."/>
            <person name="Brown T."/>
            <person name="Cohen L."/>
        </authorList>
    </citation>
    <scope>NUCLEOTIDE SEQUENCE</scope>
    <source>
        <strain evidence="2">SPMC142</strain>
    </source>
</reference>
<feature type="compositionally biased region" description="Basic and acidic residues" evidence="1">
    <location>
        <begin position="93"/>
        <end position="112"/>
    </location>
</feature>
<proteinExistence type="predicted"/>
<dbReference type="AlphaFoldDB" id="A0A7S3X7Y5"/>
<dbReference type="EMBL" id="HBIQ01106989">
    <property type="protein sequence ID" value="CAE0602040.1"/>
    <property type="molecule type" value="Transcribed_RNA"/>
</dbReference>
<name>A0A7S3X7Y5_9SPIT</name>
<feature type="compositionally biased region" description="Polar residues" evidence="1">
    <location>
        <begin position="73"/>
        <end position="92"/>
    </location>
</feature>
<feature type="region of interest" description="Disordered" evidence="1">
    <location>
        <begin position="72"/>
        <end position="116"/>
    </location>
</feature>
<evidence type="ECO:0000256" key="1">
    <source>
        <dbReference type="SAM" id="MobiDB-lite"/>
    </source>
</evidence>
<protein>
    <submittedName>
        <fullName evidence="2">Uncharacterized protein</fullName>
    </submittedName>
</protein>